<keyword evidence="1" id="KW-0472">Membrane</keyword>
<reference evidence="4" key="1">
    <citation type="journal article" date="2019" name="Int. J. Syst. Evol. Microbiol.">
        <title>The Global Catalogue of Microorganisms (GCM) 10K type strain sequencing project: providing services to taxonomists for standard genome sequencing and annotation.</title>
        <authorList>
            <consortium name="The Broad Institute Genomics Platform"/>
            <consortium name="The Broad Institute Genome Sequencing Center for Infectious Disease"/>
            <person name="Wu L."/>
            <person name="Ma J."/>
        </authorList>
    </citation>
    <scope>NUCLEOTIDE SEQUENCE [LARGE SCALE GENOMIC DNA]</scope>
    <source>
        <strain evidence="4">CGMCC 4.7152</strain>
    </source>
</reference>
<feature type="transmembrane region" description="Helical" evidence="1">
    <location>
        <begin position="31"/>
        <end position="50"/>
    </location>
</feature>
<dbReference type="InterPro" id="IPR025588">
    <property type="entry name" value="YcxB-like_C"/>
</dbReference>
<dbReference type="RefSeq" id="WP_380128383.1">
    <property type="nucleotide sequence ID" value="NZ_JBHSIU010000130.1"/>
</dbReference>
<evidence type="ECO:0000313" key="4">
    <source>
        <dbReference type="Proteomes" id="UP001595912"/>
    </source>
</evidence>
<keyword evidence="1" id="KW-0812">Transmembrane</keyword>
<comment type="caution">
    <text evidence="3">The sequence shown here is derived from an EMBL/GenBank/DDBJ whole genome shotgun (WGS) entry which is preliminary data.</text>
</comment>
<dbReference type="Proteomes" id="UP001595912">
    <property type="component" value="Unassembled WGS sequence"/>
</dbReference>
<keyword evidence="1" id="KW-1133">Transmembrane helix</keyword>
<accession>A0ABV9WL57</accession>
<feature type="transmembrane region" description="Helical" evidence="1">
    <location>
        <begin position="56"/>
        <end position="76"/>
    </location>
</feature>
<dbReference type="EMBL" id="JBHSIU010000130">
    <property type="protein sequence ID" value="MFC5007743.1"/>
    <property type="molecule type" value="Genomic_DNA"/>
</dbReference>
<evidence type="ECO:0000259" key="2">
    <source>
        <dbReference type="Pfam" id="PF14317"/>
    </source>
</evidence>
<evidence type="ECO:0000256" key="1">
    <source>
        <dbReference type="SAM" id="Phobius"/>
    </source>
</evidence>
<dbReference type="Pfam" id="PF14317">
    <property type="entry name" value="YcxB"/>
    <property type="match status" value="1"/>
</dbReference>
<sequence>MHIRFDIPADPAYAARVATVLSDVYLRKYRYIGFGLIAVGLVGLWVPIGGKDFDASPFWTTILVVGVASMLFPVWARYNARRRLNGLAVDGGYDINDDTVTMRSGTESGHLDWDEVTKVTESRGFWVLFTGRVPYTVIPLQFMSADEQETLRAFLIERGNLPATPA</sequence>
<name>A0ABV9WL57_9ACTN</name>
<organism evidence="3 4">
    <name type="scientific">Dactylosporangium cerinum</name>
    <dbReference type="NCBI Taxonomy" id="1434730"/>
    <lineage>
        <taxon>Bacteria</taxon>
        <taxon>Bacillati</taxon>
        <taxon>Actinomycetota</taxon>
        <taxon>Actinomycetes</taxon>
        <taxon>Micromonosporales</taxon>
        <taxon>Micromonosporaceae</taxon>
        <taxon>Dactylosporangium</taxon>
    </lineage>
</organism>
<gene>
    <name evidence="3" type="ORF">ACFPIJ_59290</name>
</gene>
<proteinExistence type="predicted"/>
<feature type="domain" description="YcxB-like C-terminal" evidence="2">
    <location>
        <begin position="95"/>
        <end position="155"/>
    </location>
</feature>
<evidence type="ECO:0000313" key="3">
    <source>
        <dbReference type="EMBL" id="MFC5007743.1"/>
    </source>
</evidence>
<protein>
    <submittedName>
        <fullName evidence="3">YcxB family protein</fullName>
    </submittedName>
</protein>
<keyword evidence="4" id="KW-1185">Reference proteome</keyword>